<reference evidence="2 3" key="1">
    <citation type="journal article" date="2015" name="Genome Announc.">
        <title>Expanding the biotechnology potential of lactobacilli through comparative genomics of 213 strains and associated genera.</title>
        <authorList>
            <person name="Sun Z."/>
            <person name="Harris H.M."/>
            <person name="McCann A."/>
            <person name="Guo C."/>
            <person name="Argimon S."/>
            <person name="Zhang W."/>
            <person name="Yang X."/>
            <person name="Jeffery I.B."/>
            <person name="Cooney J.C."/>
            <person name="Kagawa T.F."/>
            <person name="Liu W."/>
            <person name="Song Y."/>
            <person name="Salvetti E."/>
            <person name="Wrobel A."/>
            <person name="Rasinkangas P."/>
            <person name="Parkhill J."/>
            <person name="Rea M.C."/>
            <person name="O'Sullivan O."/>
            <person name="Ritari J."/>
            <person name="Douillard F.P."/>
            <person name="Paul Ross R."/>
            <person name="Yang R."/>
            <person name="Briner A.E."/>
            <person name="Felis G.E."/>
            <person name="de Vos W.M."/>
            <person name="Barrangou R."/>
            <person name="Klaenhammer T.R."/>
            <person name="Caufield P.W."/>
            <person name="Cui Y."/>
            <person name="Zhang H."/>
            <person name="O'Toole P.W."/>
        </authorList>
    </citation>
    <scope>NUCLEOTIDE SEQUENCE [LARGE SCALE GENOMIC DNA]</scope>
    <source>
        <strain evidence="2 3">DSM 14857</strain>
    </source>
</reference>
<keyword evidence="3" id="KW-1185">Reference proteome</keyword>
<dbReference type="RefSeq" id="WP_010623588.1">
    <property type="nucleotide sequence ID" value="NZ_AZFA01000001.1"/>
</dbReference>
<sequence>MKINIKENAKEYLAKQIPAQSQVILTTDDGSNNYSGIGATCELADKFQLVILKQPDPEFNEKLENNVNYQINILPFEEYLYGKGLNLDFTHGRLILADNGGIIDSNVAVVDNRDGKPLNKQHISTIGNVSC</sequence>
<gene>
    <name evidence="2" type="ORF">FC27_GL000162</name>
</gene>
<proteinExistence type="predicted"/>
<dbReference type="STRING" id="1423815.FC27_GL000162"/>
<dbReference type="InterPro" id="IPR000361">
    <property type="entry name" value="ATAP_core_dom"/>
</dbReference>
<evidence type="ECO:0000259" key="1">
    <source>
        <dbReference type="Pfam" id="PF01521"/>
    </source>
</evidence>
<evidence type="ECO:0000313" key="3">
    <source>
        <dbReference type="Proteomes" id="UP000051647"/>
    </source>
</evidence>
<comment type="caution">
    <text evidence="2">The sequence shown here is derived from an EMBL/GenBank/DDBJ whole genome shotgun (WGS) entry which is preliminary data.</text>
</comment>
<dbReference type="OrthoDB" id="2314297at2"/>
<dbReference type="PATRIC" id="fig|1423815.3.peg.163"/>
<protein>
    <recommendedName>
        <fullName evidence="1">Core domain-containing protein</fullName>
    </recommendedName>
</protein>
<dbReference type="Pfam" id="PF01521">
    <property type="entry name" value="Fe-S_biosyn"/>
    <property type="match status" value="1"/>
</dbReference>
<dbReference type="InterPro" id="IPR035903">
    <property type="entry name" value="HesB-like_dom_sf"/>
</dbReference>
<dbReference type="Proteomes" id="UP000051647">
    <property type="component" value="Unassembled WGS sequence"/>
</dbReference>
<name>A0A0R1SH47_9LACO</name>
<dbReference type="eggNOG" id="ENOG50341CT">
    <property type="taxonomic scope" value="Bacteria"/>
</dbReference>
<dbReference type="AlphaFoldDB" id="A0A0R1SH47"/>
<feature type="domain" description="Core" evidence="1">
    <location>
        <begin position="1"/>
        <end position="111"/>
    </location>
</feature>
<organism evidence="2 3">
    <name type="scientific">Companilactobacillus versmoldensis DSM 14857 = KCTC 3814</name>
    <dbReference type="NCBI Taxonomy" id="1423815"/>
    <lineage>
        <taxon>Bacteria</taxon>
        <taxon>Bacillati</taxon>
        <taxon>Bacillota</taxon>
        <taxon>Bacilli</taxon>
        <taxon>Lactobacillales</taxon>
        <taxon>Lactobacillaceae</taxon>
        <taxon>Companilactobacillus</taxon>
    </lineage>
</organism>
<dbReference type="EMBL" id="AZFA01000001">
    <property type="protein sequence ID" value="KRL68464.1"/>
    <property type="molecule type" value="Genomic_DNA"/>
</dbReference>
<accession>A0A0R1SH47</accession>
<dbReference type="SUPFAM" id="SSF89360">
    <property type="entry name" value="HesB-like domain"/>
    <property type="match status" value="1"/>
</dbReference>
<evidence type="ECO:0000313" key="2">
    <source>
        <dbReference type="EMBL" id="KRL68464.1"/>
    </source>
</evidence>
<dbReference type="Gene3D" id="2.60.300.12">
    <property type="entry name" value="HesB-like domain"/>
    <property type="match status" value="1"/>
</dbReference>